<evidence type="ECO:0000313" key="2">
    <source>
        <dbReference type="EMBL" id="CAD9521079.1"/>
    </source>
</evidence>
<gene>
    <name evidence="2" type="ORF">CBRE1094_LOCUS34457</name>
</gene>
<sequence>MEGFSIADATETWYMEMIGKGKWGKGVVWVALRVPDGYISAHANQARITTFLPCNPSDCMAAPDVVSFAIERGYFKGAKDDPNFSFSDTYDPVTFEGARFCEARVFSIFTAIAHPDDFNPNEHLEYARGYDLTKRMPLFVRPREKLDREKMHTLMSNHYQDTWFDPSVDVGAGAEHTPYRWNGLIWEYDGKSYVNERVVGVHYTGWHFVAHVGSEDVPKQMRALMYWGADDHSYSPKIPLHGGADAVHSSYDDAQCTGRATCRATAGLPGNVMNFSWDSAWWVNNAVADTVYTRKDRAAPVVLAAREALDKELDAALKTAEAAASAAFKAGNIAEGKQVLTAHAMAAGALATATWRELWQRLMTSFIDGSIKTASKGGTEDCGCTSEHVSYTDAWKTKVVTDAGEHYRVPSSTLQAPRAQHDKPPISKMKVKGVIF</sequence>
<dbReference type="AlphaFoldDB" id="A0A7S2N574"/>
<dbReference type="EMBL" id="HBGU01063244">
    <property type="protein sequence ID" value="CAD9521079.1"/>
    <property type="molecule type" value="Transcribed_RNA"/>
</dbReference>
<name>A0A7S2N574_9EUKA</name>
<dbReference type="PANTHER" id="PTHR12994:SF17">
    <property type="entry name" value="LD30995P"/>
    <property type="match status" value="1"/>
</dbReference>
<dbReference type="GO" id="GO:0070004">
    <property type="term" value="F:cysteine-type exopeptidase activity"/>
    <property type="evidence" value="ECO:0007669"/>
    <property type="project" value="InterPro"/>
</dbReference>
<organism evidence="2">
    <name type="scientific">Haptolina brevifila</name>
    <dbReference type="NCBI Taxonomy" id="156173"/>
    <lineage>
        <taxon>Eukaryota</taxon>
        <taxon>Haptista</taxon>
        <taxon>Haptophyta</taxon>
        <taxon>Prymnesiophyceae</taxon>
        <taxon>Prymnesiales</taxon>
        <taxon>Prymnesiaceae</taxon>
        <taxon>Haptolina</taxon>
    </lineage>
</organism>
<dbReference type="GO" id="GO:0016805">
    <property type="term" value="F:dipeptidase activity"/>
    <property type="evidence" value="ECO:0007669"/>
    <property type="project" value="InterPro"/>
</dbReference>
<comment type="similarity">
    <text evidence="1">Belongs to the peptidase C69 family. Secernin subfamily.</text>
</comment>
<dbReference type="Pfam" id="PF03577">
    <property type="entry name" value="Peptidase_C69"/>
    <property type="match status" value="1"/>
</dbReference>
<dbReference type="GO" id="GO:0006508">
    <property type="term" value="P:proteolysis"/>
    <property type="evidence" value="ECO:0007669"/>
    <property type="project" value="InterPro"/>
</dbReference>
<evidence type="ECO:0008006" key="3">
    <source>
        <dbReference type="Google" id="ProtNLM"/>
    </source>
</evidence>
<accession>A0A7S2N574</accession>
<dbReference type="PANTHER" id="PTHR12994">
    <property type="entry name" value="SECERNIN"/>
    <property type="match status" value="1"/>
</dbReference>
<evidence type="ECO:0000256" key="1">
    <source>
        <dbReference type="ARBA" id="ARBA00005705"/>
    </source>
</evidence>
<proteinExistence type="inferred from homology"/>
<dbReference type="InterPro" id="IPR005322">
    <property type="entry name" value="Peptidase_C69"/>
</dbReference>
<reference evidence="2" key="1">
    <citation type="submission" date="2021-01" db="EMBL/GenBank/DDBJ databases">
        <authorList>
            <person name="Corre E."/>
            <person name="Pelletier E."/>
            <person name="Niang G."/>
            <person name="Scheremetjew M."/>
            <person name="Finn R."/>
            <person name="Kale V."/>
            <person name="Holt S."/>
            <person name="Cochrane G."/>
            <person name="Meng A."/>
            <person name="Brown T."/>
            <person name="Cohen L."/>
        </authorList>
    </citation>
    <scope>NUCLEOTIDE SEQUENCE</scope>
    <source>
        <strain evidence="2">UTEX LB 985</strain>
    </source>
</reference>
<protein>
    <recommendedName>
        <fullName evidence="3">Dipeptidase</fullName>
    </recommendedName>
</protein>